<dbReference type="AlphaFoldDB" id="A0AB34FF05"/>
<dbReference type="EMBL" id="JAQHRD010000012">
    <property type="protein sequence ID" value="KAJ6437517.1"/>
    <property type="molecule type" value="Genomic_DNA"/>
</dbReference>
<evidence type="ECO:0000313" key="3">
    <source>
        <dbReference type="Proteomes" id="UP001163105"/>
    </source>
</evidence>
<keyword evidence="3" id="KW-1185">Reference proteome</keyword>
<accession>A0AB34FF05</accession>
<name>A0AB34FF05_9HYPO</name>
<feature type="region of interest" description="Disordered" evidence="1">
    <location>
        <begin position="234"/>
        <end position="267"/>
    </location>
</feature>
<comment type="caution">
    <text evidence="2">The sequence shown here is derived from an EMBL/GenBank/DDBJ whole genome shotgun (WGS) entry which is preliminary data.</text>
</comment>
<reference evidence="2" key="1">
    <citation type="submission" date="2023-01" db="EMBL/GenBank/DDBJ databases">
        <title>The growth and conidiation of Purpureocillium lavendulum are regulated by nitrogen source and histone H3K14 acetylation.</title>
        <authorList>
            <person name="Tang P."/>
            <person name="Han J."/>
            <person name="Zhang C."/>
            <person name="Tang P."/>
            <person name="Qi F."/>
            <person name="Zhang K."/>
            <person name="Liang L."/>
        </authorList>
    </citation>
    <scope>NUCLEOTIDE SEQUENCE</scope>
    <source>
        <strain evidence="2">YMF1.00683</strain>
    </source>
</reference>
<gene>
    <name evidence="2" type="ORF">O9K51_10076</name>
</gene>
<proteinExistence type="predicted"/>
<organism evidence="2 3">
    <name type="scientific">Purpureocillium lavendulum</name>
    <dbReference type="NCBI Taxonomy" id="1247861"/>
    <lineage>
        <taxon>Eukaryota</taxon>
        <taxon>Fungi</taxon>
        <taxon>Dikarya</taxon>
        <taxon>Ascomycota</taxon>
        <taxon>Pezizomycotina</taxon>
        <taxon>Sordariomycetes</taxon>
        <taxon>Hypocreomycetidae</taxon>
        <taxon>Hypocreales</taxon>
        <taxon>Ophiocordycipitaceae</taxon>
        <taxon>Purpureocillium</taxon>
    </lineage>
</organism>
<feature type="compositionally biased region" description="Polar residues" evidence="1">
    <location>
        <begin position="240"/>
        <end position="251"/>
    </location>
</feature>
<protein>
    <submittedName>
        <fullName evidence="2">Glyoxalase/bleomycin resistance protein/dioxygenase</fullName>
    </submittedName>
</protein>
<sequence>MTFYPNGTTRWETPGGLSVTVPQVLRDTFSSGTRGKNKETVSNFFDIQFRQFTKTSQEFFNNGSSFMVVADAPFPGVQGDLNLPTAQVQPLERLISLHSTLETLEFIELLEELRNIVQNIYQQSINKPPRESPDPVSSLCVTGGQDWSPAFDLDVSELDNTLPPLEQLIGSVTEEQLKAENSHEPESDHVSKVAEFEEWALENVLLKRIMVNGVATFQLQFDWNMCATHGALEAKKPKQAQRSANGSASQRRNGDVQGRFTSDEDDSIIRLKEELQLSWTEIHRQHTEQYPGRSKGSLQVRYCTKLKDRKQS</sequence>
<dbReference type="Pfam" id="PF13921">
    <property type="entry name" value="Myb_DNA-bind_6"/>
    <property type="match status" value="1"/>
</dbReference>
<dbReference type="Proteomes" id="UP001163105">
    <property type="component" value="Unassembled WGS sequence"/>
</dbReference>
<evidence type="ECO:0000313" key="2">
    <source>
        <dbReference type="EMBL" id="KAJ6437517.1"/>
    </source>
</evidence>
<evidence type="ECO:0000256" key="1">
    <source>
        <dbReference type="SAM" id="MobiDB-lite"/>
    </source>
</evidence>